<dbReference type="Proteomes" id="UP000680038">
    <property type="component" value="Unassembled WGS sequence"/>
</dbReference>
<evidence type="ECO:0000313" key="1">
    <source>
        <dbReference type="EMBL" id="CAG4988324.1"/>
    </source>
</evidence>
<dbReference type="EMBL" id="CAJRAF010000001">
    <property type="protein sequence ID" value="CAG4988324.1"/>
    <property type="molecule type" value="Genomic_DNA"/>
</dbReference>
<dbReference type="SUPFAM" id="SSF50242">
    <property type="entry name" value="TIMP-like"/>
    <property type="match status" value="1"/>
</dbReference>
<organism evidence="1 2">
    <name type="scientific">Dyadobacter helix</name>
    <dbReference type="NCBI Taxonomy" id="2822344"/>
    <lineage>
        <taxon>Bacteria</taxon>
        <taxon>Pseudomonadati</taxon>
        <taxon>Bacteroidota</taxon>
        <taxon>Cytophagia</taxon>
        <taxon>Cytophagales</taxon>
        <taxon>Spirosomataceae</taxon>
        <taxon>Dyadobacter</taxon>
    </lineage>
</organism>
<dbReference type="PROSITE" id="PS51257">
    <property type="entry name" value="PROKAR_LIPOPROTEIN"/>
    <property type="match status" value="1"/>
</dbReference>
<proteinExistence type="predicted"/>
<sequence>MHQIMLKSVLLSLIFVLLCVPMHLVACSCSGNFQRIKSQQDLNSYAFVALVKITSETINPPSNASSFREATLGFKIIEKFKGKDTDEIIERGVLSSCDMGINVGDEWVLFATAHTGKLVISACNRNVRYRDKDGVHDWHYKDGIQEVEDLRSAHGRRQKRPKDGISHQYYPDGKIEIEETFHDGLRNGARTVYHRNGKVWGKQTYVRDSLQGKSEWFFPSGQLYDQKFYRNGILINLSRVYHDTTIIDRWKHRLIQDFYLTEDSLRKTFSRIQVWHEALYDYNGKIVLSREYSRWGKIRQETVYHPEENYITSVYYHDNGQVKVIQHHKDYKNFGHYQEYDPEGNPTKSWDYDTNGRQINLHIPR</sequence>
<dbReference type="Gene3D" id="3.90.930.1">
    <property type="match status" value="2"/>
</dbReference>
<dbReference type="SUPFAM" id="SSF82185">
    <property type="entry name" value="Histone H3 K4-specific methyltransferase SET7/9 N-terminal domain"/>
    <property type="match status" value="1"/>
</dbReference>
<evidence type="ECO:0000313" key="2">
    <source>
        <dbReference type="Proteomes" id="UP000680038"/>
    </source>
</evidence>
<comment type="caution">
    <text evidence="1">The sequence shown here is derived from an EMBL/GenBank/DDBJ whole genome shotgun (WGS) entry which is preliminary data.</text>
</comment>
<evidence type="ECO:0008006" key="3">
    <source>
        <dbReference type="Google" id="ProtNLM"/>
    </source>
</evidence>
<dbReference type="InterPro" id="IPR008993">
    <property type="entry name" value="TIMP-like_OB-fold"/>
</dbReference>
<name>A0A916J7R4_9BACT</name>
<protein>
    <recommendedName>
        <fullName evidence="3">Antitoxin component YwqK of the YwqJK toxin-antitoxin module</fullName>
    </recommendedName>
</protein>
<dbReference type="AlphaFoldDB" id="A0A916J7R4"/>
<accession>A0A916J7R4</accession>
<keyword evidence="2" id="KW-1185">Reference proteome</keyword>
<dbReference type="Gene3D" id="2.40.50.120">
    <property type="match status" value="1"/>
</dbReference>
<gene>
    <name evidence="1" type="ORF">DYBT9275_00055</name>
</gene>
<dbReference type="Pfam" id="PF07661">
    <property type="entry name" value="MORN_2"/>
    <property type="match status" value="4"/>
</dbReference>
<reference evidence="1" key="1">
    <citation type="submission" date="2021-04" db="EMBL/GenBank/DDBJ databases">
        <authorList>
            <person name="Rodrigo-Torres L."/>
            <person name="Arahal R. D."/>
            <person name="Lucena T."/>
        </authorList>
    </citation>
    <scope>NUCLEOTIDE SEQUENCE</scope>
    <source>
        <strain evidence="1">CECT 9275</strain>
    </source>
</reference>
<dbReference type="InterPro" id="IPR011652">
    <property type="entry name" value="MORN_2"/>
</dbReference>